<accession>A0A438II85</accession>
<dbReference type="Proteomes" id="UP000288805">
    <property type="component" value="Unassembled WGS sequence"/>
</dbReference>
<dbReference type="AlphaFoldDB" id="A0A438II85"/>
<feature type="transmembrane region" description="Helical" evidence="1">
    <location>
        <begin position="12"/>
        <end position="31"/>
    </location>
</feature>
<evidence type="ECO:0000313" key="2">
    <source>
        <dbReference type="EMBL" id="RVW96325.1"/>
    </source>
</evidence>
<evidence type="ECO:0000313" key="3">
    <source>
        <dbReference type="Proteomes" id="UP000288805"/>
    </source>
</evidence>
<keyword evidence="1" id="KW-0472">Membrane</keyword>
<keyword evidence="1" id="KW-1133">Transmembrane helix</keyword>
<dbReference type="EMBL" id="QGNW01000108">
    <property type="protein sequence ID" value="RVW96325.1"/>
    <property type="molecule type" value="Genomic_DNA"/>
</dbReference>
<organism evidence="2 3">
    <name type="scientific">Vitis vinifera</name>
    <name type="common">Grape</name>
    <dbReference type="NCBI Taxonomy" id="29760"/>
    <lineage>
        <taxon>Eukaryota</taxon>
        <taxon>Viridiplantae</taxon>
        <taxon>Streptophyta</taxon>
        <taxon>Embryophyta</taxon>
        <taxon>Tracheophyta</taxon>
        <taxon>Spermatophyta</taxon>
        <taxon>Magnoliopsida</taxon>
        <taxon>eudicotyledons</taxon>
        <taxon>Gunneridae</taxon>
        <taxon>Pentapetalae</taxon>
        <taxon>rosids</taxon>
        <taxon>Vitales</taxon>
        <taxon>Vitaceae</taxon>
        <taxon>Viteae</taxon>
        <taxon>Vitis</taxon>
    </lineage>
</organism>
<gene>
    <name evidence="2" type="ORF">CK203_020731</name>
</gene>
<comment type="caution">
    <text evidence="2">The sequence shown here is derived from an EMBL/GenBank/DDBJ whole genome shotgun (WGS) entry which is preliminary data.</text>
</comment>
<proteinExistence type="predicted"/>
<reference evidence="2 3" key="1">
    <citation type="journal article" date="2018" name="PLoS Genet.">
        <title>Population sequencing reveals clonal diversity and ancestral inbreeding in the grapevine cultivar Chardonnay.</title>
        <authorList>
            <person name="Roach M.J."/>
            <person name="Johnson D.L."/>
            <person name="Bohlmann J."/>
            <person name="van Vuuren H.J."/>
            <person name="Jones S.J."/>
            <person name="Pretorius I.S."/>
            <person name="Schmidt S.A."/>
            <person name="Borneman A.R."/>
        </authorList>
    </citation>
    <scope>NUCLEOTIDE SEQUENCE [LARGE SCALE GENOMIC DNA]</scope>
    <source>
        <strain evidence="3">cv. Chardonnay</strain>
        <tissue evidence="2">Leaf</tissue>
    </source>
</reference>
<keyword evidence="1" id="KW-0812">Transmembrane</keyword>
<evidence type="ECO:0000256" key="1">
    <source>
        <dbReference type="SAM" id="Phobius"/>
    </source>
</evidence>
<sequence length="48" mass="5701">MQLDMPVLVASHWLVPALVAISGLLLFLSFWRIRQKRRRRRKDQALVD</sequence>
<protein>
    <submittedName>
        <fullName evidence="2">Uncharacterized protein</fullName>
    </submittedName>
</protein>
<name>A0A438II85_VITVI</name>